<reference evidence="1" key="1">
    <citation type="journal article" date="2022" name="Int. J. Mol. Sci.">
        <title>Draft Genome of Tanacetum Coccineum: Genomic Comparison of Closely Related Tanacetum-Family Plants.</title>
        <authorList>
            <person name="Yamashiro T."/>
            <person name="Shiraishi A."/>
            <person name="Nakayama K."/>
            <person name="Satake H."/>
        </authorList>
    </citation>
    <scope>NUCLEOTIDE SEQUENCE</scope>
</reference>
<gene>
    <name evidence="1" type="ORF">Tco_1091920</name>
</gene>
<dbReference type="PANTHER" id="PTHR47684:SF1">
    <property type="entry name" value="PROTEIN TONSOKU"/>
    <property type="match status" value="1"/>
</dbReference>
<dbReference type="InterPro" id="IPR044227">
    <property type="entry name" value="TONSOKU"/>
</dbReference>
<dbReference type="PANTHER" id="PTHR47684">
    <property type="entry name" value="PROTEIN TONSOKU"/>
    <property type="match status" value="1"/>
</dbReference>
<keyword evidence="2" id="KW-1185">Reference proteome</keyword>
<organism evidence="1 2">
    <name type="scientific">Tanacetum coccineum</name>
    <dbReference type="NCBI Taxonomy" id="301880"/>
    <lineage>
        <taxon>Eukaryota</taxon>
        <taxon>Viridiplantae</taxon>
        <taxon>Streptophyta</taxon>
        <taxon>Embryophyta</taxon>
        <taxon>Tracheophyta</taxon>
        <taxon>Spermatophyta</taxon>
        <taxon>Magnoliopsida</taxon>
        <taxon>eudicotyledons</taxon>
        <taxon>Gunneridae</taxon>
        <taxon>Pentapetalae</taxon>
        <taxon>asterids</taxon>
        <taxon>campanulids</taxon>
        <taxon>Asterales</taxon>
        <taxon>Asteraceae</taxon>
        <taxon>Asteroideae</taxon>
        <taxon>Anthemideae</taxon>
        <taxon>Anthemidinae</taxon>
        <taxon>Tanacetum</taxon>
    </lineage>
</organism>
<reference evidence="1" key="2">
    <citation type="submission" date="2022-01" db="EMBL/GenBank/DDBJ databases">
        <authorList>
            <person name="Yamashiro T."/>
            <person name="Shiraishi A."/>
            <person name="Satake H."/>
            <person name="Nakayama K."/>
        </authorList>
    </citation>
    <scope>NUCLEOTIDE SEQUENCE</scope>
</reference>
<accession>A0ABQ5IAA4</accession>
<comment type="caution">
    <text evidence="1">The sequence shown here is derived from an EMBL/GenBank/DDBJ whole genome shotgun (WGS) entry which is preliminary data.</text>
</comment>
<name>A0ABQ5IAA4_9ASTR</name>
<proteinExistence type="predicted"/>
<protein>
    <submittedName>
        <fullName evidence="1">Uncharacterized protein</fullName>
    </submittedName>
</protein>
<dbReference type="EMBL" id="BQNB010020478">
    <property type="protein sequence ID" value="GJT96402.1"/>
    <property type="molecule type" value="Genomic_DNA"/>
</dbReference>
<evidence type="ECO:0000313" key="2">
    <source>
        <dbReference type="Proteomes" id="UP001151760"/>
    </source>
</evidence>
<dbReference type="Proteomes" id="UP001151760">
    <property type="component" value="Unassembled WGS sequence"/>
</dbReference>
<evidence type="ECO:0000313" key="1">
    <source>
        <dbReference type="EMBL" id="GJT96402.1"/>
    </source>
</evidence>
<sequence length="156" mass="17530">MSATQTSSQKALTPSLDHFNVVTRICDAVSTHLNGGNSCCEKEKTMEKLVVNGHLLKLGGGRTNCTGCESALENMHYSQMIRFDNAKEARPIASHAVFQVDVSIDRWIVKRLMKLYVDCCNDLFQPPNLILLKKLYKLQVSKDEIDVVDCGLDRWL</sequence>